<evidence type="ECO:0000313" key="3">
    <source>
        <dbReference type="EMBL" id="MDN3712392.1"/>
    </source>
</evidence>
<evidence type="ECO:0000256" key="1">
    <source>
        <dbReference type="PROSITE-ProRule" id="PRU00473"/>
    </source>
</evidence>
<dbReference type="InterPro" id="IPR006665">
    <property type="entry name" value="OmpA-like"/>
</dbReference>
<dbReference type="SUPFAM" id="SSF103088">
    <property type="entry name" value="OmpA-like"/>
    <property type="match status" value="1"/>
</dbReference>
<evidence type="ECO:0000259" key="2">
    <source>
        <dbReference type="PROSITE" id="PS51123"/>
    </source>
</evidence>
<dbReference type="Gene3D" id="3.40.1520.20">
    <property type="match status" value="1"/>
</dbReference>
<comment type="caution">
    <text evidence="3">The sequence shown here is derived from an EMBL/GenBank/DDBJ whole genome shotgun (WGS) entry which is preliminary data.</text>
</comment>
<reference evidence="4" key="1">
    <citation type="journal article" date="2019" name="Int. J. Syst. Evol. Microbiol.">
        <title>The Global Catalogue of Microorganisms (GCM) 10K type strain sequencing project: providing services to taxonomists for standard genome sequencing and annotation.</title>
        <authorList>
            <consortium name="The Broad Institute Genomics Platform"/>
            <consortium name="The Broad Institute Genome Sequencing Center for Infectious Disease"/>
            <person name="Wu L."/>
            <person name="Ma J."/>
        </authorList>
    </citation>
    <scope>NUCLEOTIDE SEQUENCE [LARGE SCALE GENOMIC DNA]</scope>
    <source>
        <strain evidence="4">CECT 8482</strain>
    </source>
</reference>
<accession>A0ABT8D960</accession>
<evidence type="ECO:0000313" key="4">
    <source>
        <dbReference type="Proteomes" id="UP001243846"/>
    </source>
</evidence>
<name>A0ABT8D960_9RHOB</name>
<dbReference type="Proteomes" id="UP001243846">
    <property type="component" value="Unassembled WGS sequence"/>
</dbReference>
<organism evidence="3 4">
    <name type="scientific">Paracoccus cavernae</name>
    <dbReference type="NCBI Taxonomy" id="1571207"/>
    <lineage>
        <taxon>Bacteria</taxon>
        <taxon>Pseudomonadati</taxon>
        <taxon>Pseudomonadota</taxon>
        <taxon>Alphaproteobacteria</taxon>
        <taxon>Rhodobacterales</taxon>
        <taxon>Paracoccaceae</taxon>
        <taxon>Paracoccus</taxon>
    </lineage>
</organism>
<dbReference type="InterPro" id="IPR036737">
    <property type="entry name" value="OmpA-like_sf"/>
</dbReference>
<dbReference type="Gene3D" id="3.30.1330.60">
    <property type="entry name" value="OmpA-like domain"/>
    <property type="match status" value="1"/>
</dbReference>
<dbReference type="PROSITE" id="PS51123">
    <property type="entry name" value="OMPA_2"/>
    <property type="match status" value="1"/>
</dbReference>
<dbReference type="EMBL" id="JAUFRC010000001">
    <property type="protein sequence ID" value="MDN3712392.1"/>
    <property type="molecule type" value="Genomic_DNA"/>
</dbReference>
<sequence length="199" mass="21545">MAADSGSVVLRGRITDQRMRDAVESFARSRFGQIDSALRLDPEVPAGWTVRVIAALEAMAGLENGTVHVSPELIRITGVSGSQTASDSAATALAERLGAGANYELAIRYNRRLDPLLGLPSGAECIERLNVVMRESLIGFEPNKSVIAGDPTPTLEQIKAAMTDCQEFRIEIGGHTDRRARTGSMPICRANGRRRSLRR</sequence>
<gene>
    <name evidence="3" type="ORF">QWZ10_12660</name>
</gene>
<feature type="domain" description="OmpA-like" evidence="2">
    <location>
        <begin position="127"/>
        <end position="199"/>
    </location>
</feature>
<keyword evidence="1" id="KW-0472">Membrane</keyword>
<protein>
    <recommendedName>
        <fullName evidence="2">OmpA-like domain-containing protein</fullName>
    </recommendedName>
</protein>
<proteinExistence type="predicted"/>
<keyword evidence="4" id="KW-1185">Reference proteome</keyword>